<dbReference type="AlphaFoldDB" id="A0A378JPJ7"/>
<dbReference type="InterPro" id="IPR020848">
    <property type="entry name" value="AP_endonuclease_F1_CS"/>
</dbReference>
<name>A0A378JPJ7_9GAMM</name>
<evidence type="ECO:0000256" key="1">
    <source>
        <dbReference type="ARBA" id="ARBA00001936"/>
    </source>
</evidence>
<accession>A0A378JPJ7</accession>
<keyword evidence="5 7" id="KW-0460">Magnesium</keyword>
<dbReference type="GO" id="GO:0004519">
    <property type="term" value="F:endonuclease activity"/>
    <property type="evidence" value="ECO:0007669"/>
    <property type="project" value="InterPro"/>
</dbReference>
<dbReference type="NCBIfam" id="TIGR00195">
    <property type="entry name" value="exoDNase_III"/>
    <property type="match status" value="1"/>
</dbReference>
<proteinExistence type="inferred from homology"/>
<evidence type="ECO:0000256" key="7">
    <source>
        <dbReference type="PIRSR" id="PIRSR604808-2"/>
    </source>
</evidence>
<feature type="site" description="Transition state stabilizer" evidence="8">
    <location>
        <position position="148"/>
    </location>
</feature>
<feature type="active site" description="Proton acceptor" evidence="6">
    <location>
        <position position="247"/>
    </location>
</feature>
<dbReference type="RefSeq" id="WP_115332151.1">
    <property type="nucleotide sequence ID" value="NZ_CAAAHP010000003.1"/>
</dbReference>
<dbReference type="Proteomes" id="UP000254794">
    <property type="component" value="Unassembled WGS sequence"/>
</dbReference>
<dbReference type="OrthoDB" id="9803914at2"/>
<comment type="cofactor">
    <cofactor evidence="1">
        <name>Mn(2+)</name>
        <dbReference type="ChEBI" id="CHEBI:29035"/>
    </cofactor>
</comment>
<dbReference type="EMBL" id="UGOD01000001">
    <property type="protein sequence ID" value="STX52608.1"/>
    <property type="molecule type" value="Genomic_DNA"/>
</dbReference>
<evidence type="ECO:0000256" key="5">
    <source>
        <dbReference type="ARBA" id="ARBA00022842"/>
    </source>
</evidence>
<dbReference type="PROSITE" id="PS00728">
    <property type="entry name" value="AP_NUCLEASE_F1_3"/>
    <property type="match status" value="1"/>
</dbReference>
<dbReference type="SUPFAM" id="SSF56219">
    <property type="entry name" value="DNase I-like"/>
    <property type="match status" value="1"/>
</dbReference>
<feature type="binding site" evidence="7">
    <location>
        <position position="35"/>
    </location>
    <ligand>
        <name>Mg(2+)</name>
        <dbReference type="ChEBI" id="CHEBI:18420"/>
        <label>1</label>
    </ligand>
</feature>
<dbReference type="InterPro" id="IPR005135">
    <property type="entry name" value="Endo/exonuclease/phosphatase"/>
</dbReference>
<comment type="cofactor">
    <cofactor evidence="7">
        <name>Mg(2+)</name>
        <dbReference type="ChEBI" id="CHEBI:18420"/>
    </cofactor>
    <cofactor evidence="7">
        <name>Mn(2+)</name>
        <dbReference type="ChEBI" id="CHEBI:29035"/>
    </cofactor>
    <text evidence="7">Probably binds two magnesium or manganese ions per subunit.</text>
</comment>
<dbReference type="InterPro" id="IPR037493">
    <property type="entry name" value="ExoIII-like"/>
</dbReference>
<keyword evidence="4 10" id="KW-0378">Hydrolase</keyword>
<organism evidence="10 11">
    <name type="scientific">Legionella busanensis</name>
    <dbReference type="NCBI Taxonomy" id="190655"/>
    <lineage>
        <taxon>Bacteria</taxon>
        <taxon>Pseudomonadati</taxon>
        <taxon>Pseudomonadota</taxon>
        <taxon>Gammaproteobacteria</taxon>
        <taxon>Legionellales</taxon>
        <taxon>Legionellaceae</taxon>
        <taxon>Legionella</taxon>
    </lineage>
</organism>
<evidence type="ECO:0000256" key="3">
    <source>
        <dbReference type="ARBA" id="ARBA00022723"/>
    </source>
</evidence>
<dbReference type="GO" id="GO:0006281">
    <property type="term" value="P:DNA repair"/>
    <property type="evidence" value="ECO:0007669"/>
    <property type="project" value="InterPro"/>
</dbReference>
<dbReference type="GO" id="GO:0003677">
    <property type="term" value="F:DNA binding"/>
    <property type="evidence" value="ECO:0007669"/>
    <property type="project" value="InterPro"/>
</dbReference>
<dbReference type="GO" id="GO:0008311">
    <property type="term" value="F:double-stranded DNA 3'-5' DNA exonuclease activity"/>
    <property type="evidence" value="ECO:0007669"/>
    <property type="project" value="UniProtKB-EC"/>
</dbReference>
<dbReference type="InterPro" id="IPR036691">
    <property type="entry name" value="Endo/exonu/phosph_ase_sf"/>
</dbReference>
<feature type="binding site" evidence="7">
    <location>
        <position position="246"/>
    </location>
    <ligand>
        <name>Mg(2+)</name>
        <dbReference type="ChEBI" id="CHEBI:18420"/>
        <label>1</label>
    </ligand>
</feature>
<dbReference type="PANTHER" id="PTHR43250">
    <property type="entry name" value="EXODEOXYRIBONUCLEASE III"/>
    <property type="match status" value="1"/>
</dbReference>
<feature type="binding site" evidence="7">
    <location>
        <position position="247"/>
    </location>
    <ligand>
        <name>Mg(2+)</name>
        <dbReference type="ChEBI" id="CHEBI:18420"/>
        <label>1</label>
    </ligand>
</feature>
<dbReference type="PROSITE" id="PS51435">
    <property type="entry name" value="AP_NUCLEASE_F1_4"/>
    <property type="match status" value="1"/>
</dbReference>
<keyword evidence="7" id="KW-0464">Manganese</keyword>
<gene>
    <name evidence="10" type="primary">xthA</name>
    <name evidence="10" type="ORF">NCTC13316_02729</name>
</gene>
<feature type="binding site" evidence="7">
    <location>
        <position position="146"/>
    </location>
    <ligand>
        <name>Mg(2+)</name>
        <dbReference type="ChEBI" id="CHEBI:18420"/>
        <label>1</label>
    </ligand>
</feature>
<feature type="domain" description="Endonuclease/exonuclease/phosphatase" evidence="9">
    <location>
        <begin position="5"/>
        <end position="247"/>
    </location>
</feature>
<feature type="binding site" evidence="7">
    <location>
        <position position="148"/>
    </location>
    <ligand>
        <name>Mg(2+)</name>
        <dbReference type="ChEBI" id="CHEBI:18420"/>
        <label>1</label>
    </ligand>
</feature>
<reference evidence="10 11" key="1">
    <citation type="submission" date="2018-06" db="EMBL/GenBank/DDBJ databases">
        <authorList>
            <consortium name="Pathogen Informatics"/>
            <person name="Doyle S."/>
        </authorList>
    </citation>
    <scope>NUCLEOTIDE SEQUENCE [LARGE SCALE GENOMIC DNA]</scope>
    <source>
        <strain evidence="10 11">NCTC13316</strain>
    </source>
</reference>
<dbReference type="NCBIfam" id="TIGR00633">
    <property type="entry name" value="xth"/>
    <property type="match status" value="1"/>
</dbReference>
<evidence type="ECO:0000313" key="11">
    <source>
        <dbReference type="Proteomes" id="UP000254794"/>
    </source>
</evidence>
<dbReference type="EC" id="3.1.11.2" evidence="10"/>
<feature type="active site" evidence="6">
    <location>
        <position position="105"/>
    </location>
</feature>
<keyword evidence="11" id="KW-1185">Reference proteome</keyword>
<feature type="binding site" evidence="7">
    <location>
        <position position="8"/>
    </location>
    <ligand>
        <name>Mg(2+)</name>
        <dbReference type="ChEBI" id="CHEBI:18420"/>
        <label>1</label>
    </ligand>
</feature>
<evidence type="ECO:0000256" key="4">
    <source>
        <dbReference type="ARBA" id="ARBA00022801"/>
    </source>
</evidence>
<evidence type="ECO:0000256" key="6">
    <source>
        <dbReference type="PIRSR" id="PIRSR604808-1"/>
    </source>
</evidence>
<feature type="site" description="Important for catalytic activity" evidence="8">
    <location>
        <position position="217"/>
    </location>
</feature>
<keyword evidence="3 7" id="KW-0479">Metal-binding</keyword>
<dbReference type="GO" id="GO:0046872">
    <property type="term" value="F:metal ion binding"/>
    <property type="evidence" value="ECO:0007669"/>
    <property type="project" value="UniProtKB-KW"/>
</dbReference>
<dbReference type="InterPro" id="IPR004808">
    <property type="entry name" value="AP_endonuc_1"/>
</dbReference>
<evidence type="ECO:0000256" key="8">
    <source>
        <dbReference type="PIRSR" id="PIRSR604808-3"/>
    </source>
</evidence>
<evidence type="ECO:0000313" key="10">
    <source>
        <dbReference type="EMBL" id="STX52608.1"/>
    </source>
</evidence>
<feature type="active site" description="Proton donor/acceptor" evidence="6">
    <location>
        <position position="146"/>
    </location>
</feature>
<comment type="similarity">
    <text evidence="2">Belongs to the DNA repair enzymes AP/ExoA family.</text>
</comment>
<evidence type="ECO:0000259" key="9">
    <source>
        <dbReference type="Pfam" id="PF03372"/>
    </source>
</evidence>
<protein>
    <submittedName>
        <fullName evidence="10">Exodeoxyribonuclease III</fullName>
        <ecNumber evidence="10">3.1.11.2</ecNumber>
    </submittedName>
</protein>
<dbReference type="CDD" id="cd09086">
    <property type="entry name" value="ExoIII-like_AP-endo"/>
    <property type="match status" value="1"/>
</dbReference>
<sequence length="257" mass="29933">MLKLATWNVNSLKIRLEQVLTWFEEHQIDILALQETKLTDENFPHSIFVERGYHIVYSGQKTYNGVAIISRQLIKDIITDIPDLNDPQRRILIATIGEMRLINLYVPNGAVVGCDKYYYKLDWLNKVNAYIRQELTTYPKLAVVGDFNIAPEDRDVHDPLEWEGSVLVSPKERQQFAALLELGLHDSFRLFPQEDKLFSWWDYRAAGFRRNRGLRIDHILLSTELTKNCVTAYIDKLPRKVERPSDHAPVLVELNLD</sequence>
<dbReference type="PANTHER" id="PTHR43250:SF2">
    <property type="entry name" value="EXODEOXYRIBONUCLEASE III"/>
    <property type="match status" value="1"/>
</dbReference>
<dbReference type="Pfam" id="PF03372">
    <property type="entry name" value="Exo_endo_phos"/>
    <property type="match status" value="1"/>
</dbReference>
<feature type="site" description="Interaction with DNA substrate" evidence="8">
    <location>
        <position position="247"/>
    </location>
</feature>
<evidence type="ECO:0000256" key="2">
    <source>
        <dbReference type="ARBA" id="ARBA00007092"/>
    </source>
</evidence>
<dbReference type="Gene3D" id="3.60.10.10">
    <property type="entry name" value="Endonuclease/exonuclease/phosphatase"/>
    <property type="match status" value="1"/>
</dbReference>